<evidence type="ECO:0000259" key="3">
    <source>
        <dbReference type="Pfam" id="PF01764"/>
    </source>
</evidence>
<dbReference type="PANTHER" id="PTHR45856">
    <property type="entry name" value="ALPHA/BETA-HYDROLASES SUPERFAMILY PROTEIN"/>
    <property type="match status" value="1"/>
</dbReference>
<protein>
    <recommendedName>
        <fullName evidence="3">Fungal lipase-type domain-containing protein</fullName>
    </recommendedName>
</protein>
<feature type="domain" description="Fungal lipase-type" evidence="3">
    <location>
        <begin position="203"/>
        <end position="337"/>
    </location>
</feature>
<keyword evidence="5" id="KW-1185">Reference proteome</keyword>
<dbReference type="EMBL" id="JAEPRD010000005">
    <property type="protein sequence ID" value="KAG2212636.1"/>
    <property type="molecule type" value="Genomic_DNA"/>
</dbReference>
<dbReference type="InterPro" id="IPR002921">
    <property type="entry name" value="Fungal_lipase-type"/>
</dbReference>
<reference evidence="4" key="1">
    <citation type="submission" date="2020-12" db="EMBL/GenBank/DDBJ databases">
        <title>Metabolic potential, ecology and presence of endohyphal bacteria is reflected in genomic diversity of Mucoromycotina.</title>
        <authorList>
            <person name="Muszewska A."/>
            <person name="Okrasinska A."/>
            <person name="Steczkiewicz K."/>
            <person name="Drgas O."/>
            <person name="Orlowska M."/>
            <person name="Perlinska-Lenart U."/>
            <person name="Aleksandrzak-Piekarczyk T."/>
            <person name="Szatraj K."/>
            <person name="Zielenkiewicz U."/>
            <person name="Pilsyk S."/>
            <person name="Malc E."/>
            <person name="Mieczkowski P."/>
            <person name="Kruszewska J.S."/>
            <person name="Biernat P."/>
            <person name="Pawlowska J."/>
        </authorList>
    </citation>
    <scope>NUCLEOTIDE SEQUENCE</scope>
    <source>
        <strain evidence="4">WA0000017839</strain>
    </source>
</reference>
<dbReference type="AlphaFoldDB" id="A0A8H7RK67"/>
<dbReference type="GO" id="GO:0006629">
    <property type="term" value="P:lipid metabolic process"/>
    <property type="evidence" value="ECO:0007669"/>
    <property type="project" value="InterPro"/>
</dbReference>
<name>A0A8H7RK67_9FUNG</name>
<evidence type="ECO:0000313" key="5">
    <source>
        <dbReference type="Proteomes" id="UP000603453"/>
    </source>
</evidence>
<comment type="caution">
    <text evidence="4">The sequence shown here is derived from an EMBL/GenBank/DDBJ whole genome shotgun (WGS) entry which is preliminary data.</text>
</comment>
<evidence type="ECO:0000313" key="4">
    <source>
        <dbReference type="EMBL" id="KAG2212636.1"/>
    </source>
</evidence>
<dbReference type="InterPro" id="IPR051218">
    <property type="entry name" value="Sec_MonoDiacylglyc_Lipase"/>
</dbReference>
<feature type="chain" id="PRO_5034653290" description="Fungal lipase-type domain-containing protein" evidence="2">
    <location>
        <begin position="25"/>
        <end position="393"/>
    </location>
</feature>
<evidence type="ECO:0000256" key="1">
    <source>
        <dbReference type="SAM" id="MobiDB-lite"/>
    </source>
</evidence>
<accession>A0A8H7RK67</accession>
<dbReference type="SUPFAM" id="SSF53474">
    <property type="entry name" value="alpha/beta-Hydrolases"/>
    <property type="match status" value="1"/>
</dbReference>
<dbReference type="OrthoDB" id="438440at2759"/>
<dbReference type="Pfam" id="PF01764">
    <property type="entry name" value="Lipase_3"/>
    <property type="match status" value="1"/>
</dbReference>
<feature type="region of interest" description="Disordered" evidence="1">
    <location>
        <begin position="25"/>
        <end position="57"/>
    </location>
</feature>
<evidence type="ECO:0000256" key="2">
    <source>
        <dbReference type="SAM" id="SignalP"/>
    </source>
</evidence>
<feature type="signal peptide" evidence="2">
    <location>
        <begin position="1"/>
        <end position="24"/>
    </location>
</feature>
<proteinExistence type="predicted"/>
<dbReference type="PANTHER" id="PTHR45856:SF24">
    <property type="entry name" value="FUNGAL LIPASE-LIKE DOMAIN-CONTAINING PROTEIN"/>
    <property type="match status" value="1"/>
</dbReference>
<dbReference type="InterPro" id="IPR029058">
    <property type="entry name" value="AB_hydrolase_fold"/>
</dbReference>
<dbReference type="CDD" id="cd00519">
    <property type="entry name" value="Lipase_3"/>
    <property type="match status" value="1"/>
</dbReference>
<feature type="compositionally biased region" description="Polar residues" evidence="1">
    <location>
        <begin position="36"/>
        <end position="47"/>
    </location>
</feature>
<dbReference type="Proteomes" id="UP000603453">
    <property type="component" value="Unassembled WGS sequence"/>
</dbReference>
<organism evidence="4 5">
    <name type="scientific">Mucor saturninus</name>
    <dbReference type="NCBI Taxonomy" id="64648"/>
    <lineage>
        <taxon>Eukaryota</taxon>
        <taxon>Fungi</taxon>
        <taxon>Fungi incertae sedis</taxon>
        <taxon>Mucoromycota</taxon>
        <taxon>Mucoromycotina</taxon>
        <taxon>Mucoromycetes</taxon>
        <taxon>Mucorales</taxon>
        <taxon>Mucorineae</taxon>
        <taxon>Mucoraceae</taxon>
        <taxon>Mucor</taxon>
    </lineage>
</organism>
<keyword evidence="2" id="KW-0732">Signal</keyword>
<dbReference type="Gene3D" id="3.40.50.1820">
    <property type="entry name" value="alpha/beta hydrolase"/>
    <property type="match status" value="1"/>
</dbReference>
<gene>
    <name evidence="4" type="ORF">INT47_000612</name>
</gene>
<sequence length="393" mass="43062">MVSFVSISKGVFFVSMMFIGTSHAAPPSSEVPSDVPQDNSGKPSNFTLPPLISNRTHPAPPHLKVAGIGGEVQNMEDNIEWLKELGFDYPGMIEREELESVFGMAIDLPAGVPAVSAKDTLSRFDNGNDISIAATPEQINTLAFYAGVISTSYCRTVTGLGRWDCKNCQKYVPDGQLIFTFSSPISDTTGFVLRSDSQQTIHLVFRGTNSIRQSITDLVVTKTDYPPVNGAQVHTGFLASYNEVVDKYFPYVQQQLSAFPNYKVIVSGHSLGGAHALLAALDLYQRDSRFGPDNMSVYTVGCPRVGDTNFAYYVDATRIPFFRSVHNRDPVPHLPPQAMGFLHAGVEIWDKTLGGYSICPSNLESQSCSNTIVPLVSFFDHLTYYDINEGLCL</sequence>